<dbReference type="EMBL" id="MN740593">
    <property type="protein sequence ID" value="QHS77563.1"/>
    <property type="molecule type" value="Genomic_DNA"/>
</dbReference>
<proteinExistence type="predicted"/>
<evidence type="ECO:0000313" key="1">
    <source>
        <dbReference type="EMBL" id="QHS77563.1"/>
    </source>
</evidence>
<accession>A0A6C0ADN0</accession>
<name>A0A6C0ADN0_9ZZZZ</name>
<sequence>MYNKIASYKENKLYFSFEIPKDESKIFGSKILPIQINEFNRNNILQKFEKIIGWIADNN</sequence>
<protein>
    <submittedName>
        <fullName evidence="1">Uncharacterized protein</fullName>
    </submittedName>
</protein>
<dbReference type="AlphaFoldDB" id="A0A6C0ADN0"/>
<organism evidence="1">
    <name type="scientific">viral metagenome</name>
    <dbReference type="NCBI Taxonomy" id="1070528"/>
    <lineage>
        <taxon>unclassified sequences</taxon>
        <taxon>metagenomes</taxon>
        <taxon>organismal metagenomes</taxon>
    </lineage>
</organism>
<reference evidence="1" key="1">
    <citation type="journal article" date="2020" name="Nature">
        <title>Giant virus diversity and host interactions through global metagenomics.</title>
        <authorList>
            <person name="Schulz F."/>
            <person name="Roux S."/>
            <person name="Paez-Espino D."/>
            <person name="Jungbluth S."/>
            <person name="Walsh D.A."/>
            <person name="Denef V.J."/>
            <person name="McMahon K.D."/>
            <person name="Konstantinidis K.T."/>
            <person name="Eloe-Fadrosh E.A."/>
            <person name="Kyrpides N.C."/>
            <person name="Woyke T."/>
        </authorList>
    </citation>
    <scope>NUCLEOTIDE SEQUENCE</scope>
    <source>
        <strain evidence="1">GVMAG-S-1021933-23</strain>
    </source>
</reference>